<comment type="caution">
    <text evidence="6">The sequence shown here is derived from an EMBL/GenBank/DDBJ whole genome shotgun (WGS) entry which is preliminary data.</text>
</comment>
<comment type="similarity">
    <text evidence="1">Belongs to the LysR transcriptional regulatory family.</text>
</comment>
<evidence type="ECO:0000259" key="5">
    <source>
        <dbReference type="PROSITE" id="PS50931"/>
    </source>
</evidence>
<evidence type="ECO:0000313" key="7">
    <source>
        <dbReference type="Proteomes" id="UP000315252"/>
    </source>
</evidence>
<evidence type="ECO:0000256" key="1">
    <source>
        <dbReference type="ARBA" id="ARBA00009437"/>
    </source>
</evidence>
<dbReference type="InterPro" id="IPR005119">
    <property type="entry name" value="LysR_subst-bd"/>
</dbReference>
<dbReference type="AlphaFoldDB" id="A0A545TF73"/>
<dbReference type="InterPro" id="IPR036390">
    <property type="entry name" value="WH_DNA-bd_sf"/>
</dbReference>
<keyword evidence="2" id="KW-0805">Transcription regulation</keyword>
<dbReference type="PANTHER" id="PTHR30537">
    <property type="entry name" value="HTH-TYPE TRANSCRIPTIONAL REGULATOR"/>
    <property type="match status" value="1"/>
</dbReference>
<dbReference type="InterPro" id="IPR000847">
    <property type="entry name" value="LysR_HTH_N"/>
</dbReference>
<feature type="domain" description="HTH lysR-type" evidence="5">
    <location>
        <begin position="1"/>
        <end position="58"/>
    </location>
</feature>
<keyword evidence="3" id="KW-0238">DNA-binding</keyword>
<dbReference type="CDD" id="cd08422">
    <property type="entry name" value="PBP2_CrgA_like"/>
    <property type="match status" value="1"/>
</dbReference>
<dbReference type="PANTHER" id="PTHR30537:SF5">
    <property type="entry name" value="HTH-TYPE TRANSCRIPTIONAL ACTIVATOR TTDR-RELATED"/>
    <property type="match status" value="1"/>
</dbReference>
<organism evidence="6 7">
    <name type="scientific">Denitrobaculum tricleocarpae</name>
    <dbReference type="NCBI Taxonomy" id="2591009"/>
    <lineage>
        <taxon>Bacteria</taxon>
        <taxon>Pseudomonadati</taxon>
        <taxon>Pseudomonadota</taxon>
        <taxon>Alphaproteobacteria</taxon>
        <taxon>Rhodospirillales</taxon>
        <taxon>Rhodospirillaceae</taxon>
        <taxon>Denitrobaculum</taxon>
    </lineage>
</organism>
<proteinExistence type="inferred from homology"/>
<evidence type="ECO:0000256" key="2">
    <source>
        <dbReference type="ARBA" id="ARBA00023015"/>
    </source>
</evidence>
<dbReference type="SUPFAM" id="SSF46785">
    <property type="entry name" value="Winged helix' DNA-binding domain"/>
    <property type="match status" value="1"/>
</dbReference>
<protein>
    <submittedName>
        <fullName evidence="6">LysR family transcriptional regulator</fullName>
    </submittedName>
</protein>
<dbReference type="FunFam" id="1.10.10.10:FF:000001">
    <property type="entry name" value="LysR family transcriptional regulator"/>
    <property type="match status" value="1"/>
</dbReference>
<dbReference type="Gene3D" id="3.40.190.290">
    <property type="match status" value="1"/>
</dbReference>
<dbReference type="EMBL" id="VHSH01000009">
    <property type="protein sequence ID" value="TQV75831.1"/>
    <property type="molecule type" value="Genomic_DNA"/>
</dbReference>
<dbReference type="SUPFAM" id="SSF53850">
    <property type="entry name" value="Periplasmic binding protein-like II"/>
    <property type="match status" value="1"/>
</dbReference>
<dbReference type="InterPro" id="IPR036388">
    <property type="entry name" value="WH-like_DNA-bd_sf"/>
</dbReference>
<dbReference type="OrthoDB" id="9812435at2"/>
<dbReference type="Proteomes" id="UP000315252">
    <property type="component" value="Unassembled WGS sequence"/>
</dbReference>
<evidence type="ECO:0000313" key="6">
    <source>
        <dbReference type="EMBL" id="TQV75831.1"/>
    </source>
</evidence>
<keyword evidence="7" id="KW-1185">Reference proteome</keyword>
<dbReference type="GO" id="GO:0003700">
    <property type="term" value="F:DNA-binding transcription factor activity"/>
    <property type="evidence" value="ECO:0007669"/>
    <property type="project" value="InterPro"/>
</dbReference>
<dbReference type="GO" id="GO:0003677">
    <property type="term" value="F:DNA binding"/>
    <property type="evidence" value="ECO:0007669"/>
    <property type="project" value="UniProtKB-KW"/>
</dbReference>
<dbReference type="InterPro" id="IPR058163">
    <property type="entry name" value="LysR-type_TF_proteobact-type"/>
</dbReference>
<reference evidence="6 7" key="1">
    <citation type="submission" date="2019-06" db="EMBL/GenBank/DDBJ databases">
        <title>Whole genome sequence for Rhodospirillaceae sp. R148.</title>
        <authorList>
            <person name="Wang G."/>
        </authorList>
    </citation>
    <scope>NUCLEOTIDE SEQUENCE [LARGE SCALE GENOMIC DNA]</scope>
    <source>
        <strain evidence="6 7">R148</strain>
    </source>
</reference>
<evidence type="ECO:0000256" key="3">
    <source>
        <dbReference type="ARBA" id="ARBA00023125"/>
    </source>
</evidence>
<name>A0A545TF73_9PROT</name>
<dbReference type="Gene3D" id="1.10.10.10">
    <property type="entry name" value="Winged helix-like DNA-binding domain superfamily/Winged helix DNA-binding domain"/>
    <property type="match status" value="1"/>
</dbReference>
<dbReference type="Pfam" id="PF00126">
    <property type="entry name" value="HTH_1"/>
    <property type="match status" value="1"/>
</dbReference>
<dbReference type="RefSeq" id="WP_142898818.1">
    <property type="nucleotide sequence ID" value="NZ_ML660060.1"/>
</dbReference>
<gene>
    <name evidence="6" type="ORF">FKG95_23255</name>
</gene>
<sequence>MNLTHLQIFLDVVRLGSFAAVARRQDTDPSSISRQIAAIEAELGVRLFERTTRRLVLTEAGQLTFDRIQAPMEEIGEIRELARDVVAVPQGNLRVSTSVAFGERWLMPRLPAFRGAYPKIRLELILSDETTDLVADKIDLAIRLGARPSGPYVASKLLTTRYHLVASPAYLEKAGWPATPAEIPAHETIAFPFPGFRSQWKFRSARGRVQKIEIEPSLIVSNALALRRAALEGLGVALLSDWTIQADLAAGRLIDLFGGQEVTATDFGTAAWILYPSRSYVPAKTRCLIDYLKSASV</sequence>
<keyword evidence="4" id="KW-0804">Transcription</keyword>
<dbReference type="PROSITE" id="PS50931">
    <property type="entry name" value="HTH_LYSR"/>
    <property type="match status" value="1"/>
</dbReference>
<accession>A0A545TF73</accession>
<evidence type="ECO:0000256" key="4">
    <source>
        <dbReference type="ARBA" id="ARBA00023163"/>
    </source>
</evidence>
<dbReference type="Pfam" id="PF03466">
    <property type="entry name" value="LysR_substrate"/>
    <property type="match status" value="1"/>
</dbReference>